<dbReference type="PANTHER" id="PTHR34660">
    <property type="entry name" value="MYB-LIKE PROTEIN X"/>
    <property type="match status" value="1"/>
</dbReference>
<feature type="compositionally biased region" description="Basic and acidic residues" evidence="1">
    <location>
        <begin position="163"/>
        <end position="187"/>
    </location>
</feature>
<evidence type="ECO:0000256" key="1">
    <source>
        <dbReference type="SAM" id="MobiDB-lite"/>
    </source>
</evidence>
<comment type="caution">
    <text evidence="2">The sequence shown here is derived from an EMBL/GenBank/DDBJ whole genome shotgun (WGS) entry which is preliminary data.</text>
</comment>
<feature type="compositionally biased region" description="Basic and acidic residues" evidence="1">
    <location>
        <begin position="117"/>
        <end position="133"/>
    </location>
</feature>
<sequence length="484" mass="54837">MAACLGALKVLLILVFPLVIFRKYECLKLYVILALSWYKINMAFSVTSKIFVLHSSLCLHLWSPLALYSKFVLSGALKLQRESEKVKAEQKKERKREKKEKRRENKANVKPNVSELGHGEKIKRNDEKTRKSEPNVSKLGCGEKIKRNDEKTRKSEPNVSELGRGEKRKHSDEKTRKSEKHRVDLKGRIIQNGREQEAEQLEKSGLTEEHEQPTCPQNPSYSSESIQNSNKRRRQASPVSGIHTNGNIIRIRLPSLKHKESDVPVSEERLQTTTGRTESTGKHNPDIFRGQSQEVFCLTSVENDKIRLPSQKLKESDVAVSEERIRTTSGRMKSTGKHNSKILLGPSHKEFCSNSTKNDASVGALSSRLDKEQSSSTSGGIRIFGRDNLQATPVPTSFEKGIQTVASLYKDLVENWVPLPPQLLQGEQTDLDELEWLFQKKHQDEERSTEVNGDASCRGGSTLWPRALYMPEADIWALPFTVPF</sequence>
<dbReference type="PANTHER" id="PTHR34660:SF7">
    <property type="entry name" value="DNA LIGASE-LIKE PROTEIN"/>
    <property type="match status" value="1"/>
</dbReference>
<feature type="compositionally biased region" description="Basic and acidic residues" evidence="1">
    <location>
        <begin position="141"/>
        <end position="156"/>
    </location>
</feature>
<dbReference type="STRING" id="542762.A0A4S4EW43"/>
<dbReference type="EMBL" id="SDRB02001731">
    <property type="protein sequence ID" value="THG20745.1"/>
    <property type="molecule type" value="Genomic_DNA"/>
</dbReference>
<feature type="compositionally biased region" description="Basic and acidic residues" evidence="1">
    <location>
        <begin position="194"/>
        <end position="212"/>
    </location>
</feature>
<proteinExistence type="predicted"/>
<protein>
    <submittedName>
        <fullName evidence="2">Uncharacterized protein</fullName>
    </submittedName>
</protein>
<feature type="compositionally biased region" description="Basic and acidic residues" evidence="1">
    <location>
        <begin position="259"/>
        <end position="270"/>
    </location>
</feature>
<dbReference type="Proteomes" id="UP000306102">
    <property type="component" value="Unassembled WGS sequence"/>
</dbReference>
<feature type="compositionally biased region" description="Polar residues" evidence="1">
    <location>
        <begin position="214"/>
        <end position="229"/>
    </location>
</feature>
<evidence type="ECO:0000313" key="2">
    <source>
        <dbReference type="EMBL" id="THG20745.1"/>
    </source>
</evidence>
<feature type="region of interest" description="Disordered" evidence="1">
    <location>
        <begin position="259"/>
        <end position="287"/>
    </location>
</feature>
<accession>A0A4S4EW43</accession>
<organism evidence="2 3">
    <name type="scientific">Camellia sinensis var. sinensis</name>
    <name type="common">China tea</name>
    <dbReference type="NCBI Taxonomy" id="542762"/>
    <lineage>
        <taxon>Eukaryota</taxon>
        <taxon>Viridiplantae</taxon>
        <taxon>Streptophyta</taxon>
        <taxon>Embryophyta</taxon>
        <taxon>Tracheophyta</taxon>
        <taxon>Spermatophyta</taxon>
        <taxon>Magnoliopsida</taxon>
        <taxon>eudicotyledons</taxon>
        <taxon>Gunneridae</taxon>
        <taxon>Pentapetalae</taxon>
        <taxon>asterids</taxon>
        <taxon>Ericales</taxon>
        <taxon>Theaceae</taxon>
        <taxon>Camellia</taxon>
    </lineage>
</organism>
<feature type="region of interest" description="Disordered" evidence="1">
    <location>
        <begin position="324"/>
        <end position="348"/>
    </location>
</feature>
<gene>
    <name evidence="2" type="ORF">TEA_003819</name>
</gene>
<evidence type="ECO:0000313" key="3">
    <source>
        <dbReference type="Proteomes" id="UP000306102"/>
    </source>
</evidence>
<keyword evidence="3" id="KW-1185">Reference proteome</keyword>
<feature type="region of interest" description="Disordered" evidence="1">
    <location>
        <begin position="84"/>
        <end position="241"/>
    </location>
</feature>
<reference evidence="2 3" key="1">
    <citation type="journal article" date="2018" name="Proc. Natl. Acad. Sci. U.S.A.">
        <title>Draft genome sequence of Camellia sinensis var. sinensis provides insights into the evolution of the tea genome and tea quality.</title>
        <authorList>
            <person name="Wei C."/>
            <person name="Yang H."/>
            <person name="Wang S."/>
            <person name="Zhao J."/>
            <person name="Liu C."/>
            <person name="Gao L."/>
            <person name="Xia E."/>
            <person name="Lu Y."/>
            <person name="Tai Y."/>
            <person name="She G."/>
            <person name="Sun J."/>
            <person name="Cao H."/>
            <person name="Tong W."/>
            <person name="Gao Q."/>
            <person name="Li Y."/>
            <person name="Deng W."/>
            <person name="Jiang X."/>
            <person name="Wang W."/>
            <person name="Chen Q."/>
            <person name="Zhang S."/>
            <person name="Li H."/>
            <person name="Wu J."/>
            <person name="Wang P."/>
            <person name="Li P."/>
            <person name="Shi C."/>
            <person name="Zheng F."/>
            <person name="Jian J."/>
            <person name="Huang B."/>
            <person name="Shan D."/>
            <person name="Shi M."/>
            <person name="Fang C."/>
            <person name="Yue Y."/>
            <person name="Li F."/>
            <person name="Li D."/>
            <person name="Wei S."/>
            <person name="Han B."/>
            <person name="Jiang C."/>
            <person name="Yin Y."/>
            <person name="Xia T."/>
            <person name="Zhang Z."/>
            <person name="Bennetzen J.L."/>
            <person name="Zhao S."/>
            <person name="Wan X."/>
        </authorList>
    </citation>
    <scope>NUCLEOTIDE SEQUENCE [LARGE SCALE GENOMIC DNA]</scope>
    <source>
        <strain evidence="3">cv. Shuchazao</strain>
        <tissue evidence="2">Leaf</tissue>
    </source>
</reference>
<name>A0A4S4EW43_CAMSN</name>
<dbReference type="AlphaFoldDB" id="A0A4S4EW43"/>